<feature type="compositionally biased region" description="Polar residues" evidence="1">
    <location>
        <begin position="64"/>
        <end position="80"/>
    </location>
</feature>
<evidence type="ECO:0000313" key="3">
    <source>
        <dbReference type="Proteomes" id="UP000030762"/>
    </source>
</evidence>
<dbReference type="EMBL" id="JH767165">
    <property type="protein sequence ID" value="EQC32140.1"/>
    <property type="molecule type" value="Genomic_DNA"/>
</dbReference>
<protein>
    <submittedName>
        <fullName evidence="2">Uncharacterized protein</fullName>
    </submittedName>
</protein>
<dbReference type="GeneID" id="19951062"/>
<dbReference type="VEuPathDB" id="FungiDB:SDRG_10335"/>
<reference evidence="2 3" key="1">
    <citation type="submission" date="2012-04" db="EMBL/GenBank/DDBJ databases">
        <title>The Genome Sequence of Saprolegnia declina VS20.</title>
        <authorList>
            <consortium name="The Broad Institute Genome Sequencing Platform"/>
            <person name="Russ C."/>
            <person name="Nusbaum C."/>
            <person name="Tyler B."/>
            <person name="van West P."/>
            <person name="Dieguez-Uribeondo J."/>
            <person name="de Bruijn I."/>
            <person name="Tripathy S."/>
            <person name="Jiang R."/>
            <person name="Young S.K."/>
            <person name="Zeng Q."/>
            <person name="Gargeya S."/>
            <person name="Fitzgerald M."/>
            <person name="Haas B."/>
            <person name="Abouelleil A."/>
            <person name="Alvarado L."/>
            <person name="Arachchi H.M."/>
            <person name="Berlin A."/>
            <person name="Chapman S.B."/>
            <person name="Goldberg J."/>
            <person name="Griggs A."/>
            <person name="Gujja S."/>
            <person name="Hansen M."/>
            <person name="Howarth C."/>
            <person name="Imamovic A."/>
            <person name="Larimer J."/>
            <person name="McCowen C."/>
            <person name="Montmayeur A."/>
            <person name="Murphy C."/>
            <person name="Neiman D."/>
            <person name="Pearson M."/>
            <person name="Priest M."/>
            <person name="Roberts A."/>
            <person name="Saif S."/>
            <person name="Shea T."/>
            <person name="Sisk P."/>
            <person name="Sykes S."/>
            <person name="Wortman J."/>
            <person name="Nusbaum C."/>
            <person name="Birren B."/>
        </authorList>
    </citation>
    <scope>NUCLEOTIDE SEQUENCE [LARGE SCALE GENOMIC DNA]</scope>
    <source>
        <strain evidence="2 3">VS20</strain>
    </source>
</reference>
<sequence>MASRKTTAHATAQDEDDDNNNATTNCSEPRKVIMPKPCPDLRVRTGGFQKIEERTWNVMRSRRTTTMQQAATPEPLSNND</sequence>
<dbReference type="OrthoDB" id="10467310at2759"/>
<dbReference type="AlphaFoldDB" id="T0QEX3"/>
<dbReference type="RefSeq" id="XP_008614542.1">
    <property type="nucleotide sequence ID" value="XM_008616320.1"/>
</dbReference>
<evidence type="ECO:0000313" key="2">
    <source>
        <dbReference type="EMBL" id="EQC32140.1"/>
    </source>
</evidence>
<organism evidence="2 3">
    <name type="scientific">Saprolegnia diclina (strain VS20)</name>
    <dbReference type="NCBI Taxonomy" id="1156394"/>
    <lineage>
        <taxon>Eukaryota</taxon>
        <taxon>Sar</taxon>
        <taxon>Stramenopiles</taxon>
        <taxon>Oomycota</taxon>
        <taxon>Saprolegniomycetes</taxon>
        <taxon>Saprolegniales</taxon>
        <taxon>Saprolegniaceae</taxon>
        <taxon>Saprolegnia</taxon>
    </lineage>
</organism>
<feature type="region of interest" description="Disordered" evidence="1">
    <location>
        <begin position="1"/>
        <end position="46"/>
    </location>
</feature>
<dbReference type="Proteomes" id="UP000030762">
    <property type="component" value="Unassembled WGS sequence"/>
</dbReference>
<accession>T0QEX3</accession>
<gene>
    <name evidence="2" type="ORF">SDRG_10335</name>
</gene>
<feature type="region of interest" description="Disordered" evidence="1">
    <location>
        <begin position="59"/>
        <end position="80"/>
    </location>
</feature>
<proteinExistence type="predicted"/>
<name>T0QEX3_SAPDV</name>
<keyword evidence="3" id="KW-1185">Reference proteome</keyword>
<dbReference type="InParanoid" id="T0QEX3"/>
<evidence type="ECO:0000256" key="1">
    <source>
        <dbReference type="SAM" id="MobiDB-lite"/>
    </source>
</evidence>